<keyword evidence="3" id="KW-1185">Reference proteome</keyword>
<dbReference type="EMBL" id="QWDC01000001">
    <property type="protein sequence ID" value="RFZ94638.1"/>
    <property type="molecule type" value="Genomic_DNA"/>
</dbReference>
<reference evidence="2 3" key="1">
    <citation type="submission" date="2018-08" db="EMBL/GenBank/DDBJ databases">
        <title>Mucilaginibacter sp. MYSH2.</title>
        <authorList>
            <person name="Seo T."/>
        </authorList>
    </citation>
    <scope>NUCLEOTIDE SEQUENCE [LARGE SCALE GENOMIC DNA]</scope>
    <source>
        <strain evidence="2 3">MYSH2</strain>
    </source>
</reference>
<feature type="transmembrane region" description="Helical" evidence="1">
    <location>
        <begin position="65"/>
        <end position="87"/>
    </location>
</feature>
<organism evidence="2 3">
    <name type="scientific">Mucilaginibacter conchicola</name>
    <dbReference type="NCBI Taxonomy" id="2303333"/>
    <lineage>
        <taxon>Bacteria</taxon>
        <taxon>Pseudomonadati</taxon>
        <taxon>Bacteroidota</taxon>
        <taxon>Sphingobacteriia</taxon>
        <taxon>Sphingobacteriales</taxon>
        <taxon>Sphingobacteriaceae</taxon>
        <taxon>Mucilaginibacter</taxon>
    </lineage>
</organism>
<sequence>MNIDDLKDAWKQDQPDGAMPDPEQIGSRSKSPIAKIRRGMQAELIAAVFTYIVIFWVLFRDERPLIIFNISCIFLFVLLTLNTYYFIRFYVFYKSMSRYDLSLKESIAKVVFDLQLNIELYRAYNLCATPLAVIVALLIFCGKWITPFLLKALDSASNPRLFIWLVLTTICSLLVAYLITEWHIRSKYGRALKELRSIWEELNSQTTG</sequence>
<dbReference type="Proteomes" id="UP000264217">
    <property type="component" value="Unassembled WGS sequence"/>
</dbReference>
<protein>
    <submittedName>
        <fullName evidence="2">Uncharacterized protein</fullName>
    </submittedName>
</protein>
<dbReference type="AlphaFoldDB" id="A0A372NWZ7"/>
<evidence type="ECO:0000313" key="2">
    <source>
        <dbReference type="EMBL" id="RFZ94638.1"/>
    </source>
</evidence>
<evidence type="ECO:0000256" key="1">
    <source>
        <dbReference type="SAM" id="Phobius"/>
    </source>
</evidence>
<feature type="transmembrane region" description="Helical" evidence="1">
    <location>
        <begin position="40"/>
        <end position="59"/>
    </location>
</feature>
<feature type="transmembrane region" description="Helical" evidence="1">
    <location>
        <begin position="123"/>
        <end position="145"/>
    </location>
</feature>
<comment type="caution">
    <text evidence="2">The sequence shown here is derived from an EMBL/GenBank/DDBJ whole genome shotgun (WGS) entry which is preliminary data.</text>
</comment>
<name>A0A372NWZ7_9SPHI</name>
<dbReference type="RefSeq" id="WP_117390199.1">
    <property type="nucleotide sequence ID" value="NZ_QWDC01000001.1"/>
</dbReference>
<dbReference type="OrthoDB" id="1249607at2"/>
<keyword evidence="1" id="KW-0472">Membrane</keyword>
<gene>
    <name evidence="2" type="ORF">D0C36_03595</name>
</gene>
<keyword evidence="1" id="KW-0812">Transmembrane</keyword>
<feature type="transmembrane region" description="Helical" evidence="1">
    <location>
        <begin position="161"/>
        <end position="180"/>
    </location>
</feature>
<accession>A0A372NWZ7</accession>
<keyword evidence="1" id="KW-1133">Transmembrane helix</keyword>
<proteinExistence type="predicted"/>
<evidence type="ECO:0000313" key="3">
    <source>
        <dbReference type="Proteomes" id="UP000264217"/>
    </source>
</evidence>